<evidence type="ECO:0000256" key="1">
    <source>
        <dbReference type="ARBA" id="ARBA00044341"/>
    </source>
</evidence>
<dbReference type="EMBL" id="AC079852">
    <property type="protein sequence ID" value="AAL25170.1"/>
    <property type="molecule type" value="Genomic_DNA"/>
</dbReference>
<dbReference type="InterPro" id="IPR036465">
    <property type="entry name" value="vWFA_dom_sf"/>
</dbReference>
<reference evidence="7" key="3">
    <citation type="journal article" date="2005" name="Nature">
        <title>The map-based sequence of the rice genome.</title>
        <authorList>
            <consortium name="International rice genome sequencing project (IRGSP)"/>
            <person name="Matsumoto T."/>
            <person name="Wu J."/>
            <person name="Kanamori H."/>
            <person name="Katayose Y."/>
            <person name="Fujisawa M."/>
            <person name="Namiki N."/>
            <person name="Mizuno H."/>
            <person name="Yamamoto K."/>
            <person name="Antonio B.A."/>
            <person name="Baba T."/>
            <person name="Sakata K."/>
            <person name="Nagamura Y."/>
            <person name="Aoki H."/>
            <person name="Arikawa K."/>
            <person name="Arita K."/>
            <person name="Bito T."/>
            <person name="Chiden Y."/>
            <person name="Fujitsuka N."/>
            <person name="Fukunaka R."/>
            <person name="Hamada M."/>
            <person name="Harada C."/>
            <person name="Hayashi A."/>
            <person name="Hijishita S."/>
            <person name="Honda M."/>
            <person name="Hosokawa S."/>
            <person name="Ichikawa Y."/>
            <person name="Idonuma A."/>
            <person name="Iijima M."/>
            <person name="Ikeda M."/>
            <person name="Ikeno M."/>
            <person name="Ito K."/>
            <person name="Ito S."/>
            <person name="Ito T."/>
            <person name="Ito Y."/>
            <person name="Ito Y."/>
            <person name="Iwabuchi A."/>
            <person name="Kamiya K."/>
            <person name="Karasawa W."/>
            <person name="Kurita K."/>
            <person name="Katagiri S."/>
            <person name="Kikuta A."/>
            <person name="Kobayashi H."/>
            <person name="Kobayashi N."/>
            <person name="Machita K."/>
            <person name="Maehara T."/>
            <person name="Masukawa M."/>
            <person name="Mizubayashi T."/>
            <person name="Mukai Y."/>
            <person name="Nagasaki H."/>
            <person name="Nagata Y."/>
            <person name="Naito S."/>
            <person name="Nakashima M."/>
            <person name="Nakama Y."/>
            <person name="Nakamichi Y."/>
            <person name="Nakamura M."/>
            <person name="Meguro A."/>
            <person name="Negishi M."/>
            <person name="Ohta I."/>
            <person name="Ohta T."/>
            <person name="Okamoto M."/>
            <person name="Ono N."/>
            <person name="Saji S."/>
            <person name="Sakaguchi M."/>
            <person name="Sakai K."/>
            <person name="Shibata M."/>
            <person name="Shimokawa T."/>
            <person name="Song J."/>
            <person name="Takazaki Y."/>
            <person name="Terasawa K."/>
            <person name="Tsugane M."/>
            <person name="Tsuji K."/>
            <person name="Ueda S."/>
            <person name="Waki K."/>
            <person name="Yamagata H."/>
            <person name="Yamamoto M."/>
            <person name="Yamamoto S."/>
            <person name="Yamane H."/>
            <person name="Yoshiki S."/>
            <person name="Yoshihara R."/>
            <person name="Yukawa K."/>
            <person name="Zhong H."/>
            <person name="Yano M."/>
            <person name="Yuan Q."/>
            <person name="Ouyang S."/>
            <person name="Liu J."/>
            <person name="Jones K.M."/>
            <person name="Gansberger K."/>
            <person name="Moffat K."/>
            <person name="Hill J."/>
            <person name="Bera J."/>
            <person name="Fadrosh D."/>
            <person name="Jin S."/>
            <person name="Johri S."/>
            <person name="Kim M."/>
            <person name="Overton L."/>
            <person name="Reardon M."/>
            <person name="Tsitrin T."/>
            <person name="Vuong H."/>
            <person name="Weaver B."/>
            <person name="Ciecko A."/>
            <person name="Tallon L."/>
            <person name="Jackson J."/>
            <person name="Pai G."/>
            <person name="Aken S.V."/>
            <person name="Utterback T."/>
            <person name="Reidmuller S."/>
            <person name="Feldblyum T."/>
            <person name="Hsiao J."/>
            <person name="Zismann V."/>
            <person name="Iobst S."/>
            <person name="de Vazeille A.R."/>
            <person name="Buell C.R."/>
            <person name="Ying K."/>
            <person name="Li Y."/>
            <person name="Lu T."/>
            <person name="Huang Y."/>
            <person name="Zhao Q."/>
            <person name="Feng Q."/>
            <person name="Zhang L."/>
            <person name="Zhu J."/>
            <person name="Weng Q."/>
            <person name="Mu J."/>
            <person name="Lu Y."/>
            <person name="Fan D."/>
            <person name="Liu Y."/>
            <person name="Guan J."/>
            <person name="Zhang Y."/>
            <person name="Yu S."/>
            <person name="Liu X."/>
            <person name="Zhang Y."/>
            <person name="Hong G."/>
            <person name="Han B."/>
            <person name="Choisne N."/>
            <person name="Demange N."/>
            <person name="Orjeda G."/>
            <person name="Samain S."/>
            <person name="Cattolico L."/>
            <person name="Pelletier E."/>
            <person name="Couloux A."/>
            <person name="Segurens B."/>
            <person name="Wincker P."/>
            <person name="D'Hont A."/>
            <person name="Scarpelli C."/>
            <person name="Weissenbach J."/>
            <person name="Salanoubat M."/>
            <person name="Quetier F."/>
            <person name="Yu Y."/>
            <person name="Kim H.R."/>
            <person name="Rambo T."/>
            <person name="Currie J."/>
            <person name="Collura K."/>
            <person name="Luo M."/>
            <person name="Yang T."/>
            <person name="Ammiraju J.S.S."/>
            <person name="Engler F."/>
            <person name="Soderlund C."/>
            <person name="Wing R.A."/>
            <person name="Palmer L.E."/>
            <person name="de la Bastide M."/>
            <person name="Spiegel L."/>
            <person name="Nascimento L."/>
            <person name="Zutavern T."/>
            <person name="O'Shaughnessy A."/>
            <person name="Dike S."/>
            <person name="Dedhia N."/>
            <person name="Preston R."/>
            <person name="Balija V."/>
            <person name="McCombie W.R."/>
            <person name="Chow T."/>
            <person name="Chen H."/>
            <person name="Chung M."/>
            <person name="Chen C."/>
            <person name="Shaw J."/>
            <person name="Wu H."/>
            <person name="Hsiao K."/>
            <person name="Chao Y."/>
            <person name="Chu M."/>
            <person name="Cheng C."/>
            <person name="Hour A."/>
            <person name="Lee P."/>
            <person name="Lin S."/>
            <person name="Lin Y."/>
            <person name="Liou J."/>
            <person name="Liu S."/>
            <person name="Hsing Y."/>
            <person name="Raghuvanshi S."/>
            <person name="Mohanty A."/>
            <person name="Bharti A.K."/>
            <person name="Gaur A."/>
            <person name="Gupta V."/>
            <person name="Kumar D."/>
            <person name="Ravi V."/>
            <person name="Vij S."/>
            <person name="Kapur A."/>
            <person name="Khurana P."/>
            <person name="Khurana P."/>
            <person name="Khurana J.P."/>
            <person name="Tyagi A.K."/>
            <person name="Gaikwad K."/>
            <person name="Singh A."/>
            <person name="Dalal V."/>
            <person name="Srivastava S."/>
            <person name="Dixit A."/>
            <person name="Pal A.K."/>
            <person name="Ghazi I.A."/>
            <person name="Yadav M."/>
            <person name="Pandit A."/>
            <person name="Bhargava A."/>
            <person name="Sureshbabu K."/>
            <person name="Batra K."/>
            <person name="Sharma T.R."/>
            <person name="Mohapatra T."/>
            <person name="Singh N.K."/>
            <person name="Messing J."/>
            <person name="Nelson A.B."/>
            <person name="Fuks G."/>
            <person name="Kavchok S."/>
            <person name="Keizer G."/>
            <person name="Linton E."/>
            <person name="Llaca V."/>
            <person name="Song R."/>
            <person name="Tanyolac B."/>
            <person name="Young S."/>
            <person name="Ho-Il K."/>
            <person name="Hahn J.H."/>
            <person name="Sangsakoo G."/>
            <person name="Vanavichit A."/>
            <person name="de Mattos Luiz.A.T."/>
            <person name="Zimmer P.D."/>
            <person name="Malone G."/>
            <person name="Dellagostin O."/>
            <person name="de Oliveira A.C."/>
            <person name="Bevan M."/>
            <person name="Bancroft I."/>
            <person name="Minx P."/>
            <person name="Cordum H."/>
            <person name="Wilson R."/>
            <person name="Cheng Z."/>
            <person name="Jin W."/>
            <person name="Jiang J."/>
            <person name="Leong S.A."/>
            <person name="Iwama H."/>
            <person name="Gojobori T."/>
            <person name="Itoh T."/>
            <person name="Niimura Y."/>
            <person name="Fujii Y."/>
            <person name="Habara T."/>
            <person name="Sakai H."/>
            <person name="Sato Y."/>
            <person name="Wilson G."/>
            <person name="Kumar K."/>
            <person name="McCouch S."/>
            <person name="Juretic N."/>
            <person name="Hoen D."/>
            <person name="Wright S."/>
            <person name="Bruskiewich R."/>
            <person name="Bureau T."/>
            <person name="Miyao A."/>
            <person name="Hirochika H."/>
            <person name="Nishikawa T."/>
            <person name="Kadowaki K."/>
            <person name="Sugiura M."/>
            <person name="Burr B."/>
            <person name="Sasaki T."/>
        </authorList>
    </citation>
    <scope>NUCLEOTIDE SEQUENCE [LARGE SCALE GENOMIC DNA]</scope>
    <source>
        <strain evidence="7">cv. Nipponbare</strain>
    </source>
</reference>
<evidence type="ECO:0000256" key="3">
    <source>
        <dbReference type="SAM" id="MobiDB-lite"/>
    </source>
</evidence>
<dbReference type="Gene3D" id="3.40.50.410">
    <property type="entry name" value="von Willebrand factor, type A domain"/>
    <property type="match status" value="1"/>
</dbReference>
<dbReference type="PROSITE" id="PS50234">
    <property type="entry name" value="VWFA"/>
    <property type="match status" value="1"/>
</dbReference>
<dbReference type="AlphaFoldDB" id="A0A5S6RBQ1"/>
<dbReference type="SUPFAM" id="SSF53300">
    <property type="entry name" value="vWA-like"/>
    <property type="match status" value="1"/>
</dbReference>
<dbReference type="EMBL" id="AC112513">
    <property type="protein sequence ID" value="AAM08426.1"/>
    <property type="molecule type" value="Genomic_DNA"/>
</dbReference>
<dbReference type="InterPro" id="IPR027040">
    <property type="entry name" value="PSMD4"/>
</dbReference>
<evidence type="ECO:0000256" key="2">
    <source>
        <dbReference type="ARBA" id="ARBA00071116"/>
    </source>
</evidence>
<reference evidence="5" key="1">
    <citation type="submission" date="2002-02" db="EMBL/GenBank/DDBJ databases">
        <title>Rice Genomic Sequence.</title>
        <authorList>
            <person name="Wing R.A."/>
            <person name="Yu Y."/>
            <person name="Soderlund C."/>
            <person name="Chen M."/>
            <person name="Kim H.-R."/>
            <person name="Rambo T."/>
            <person name="Saski C."/>
            <person name="Henry D."/>
            <person name="Oates R."/>
            <person name="Simmons J."/>
            <person name="Wilson R."/>
            <person name="Minx P."/>
            <person name="Du H."/>
        </authorList>
    </citation>
    <scope>NUCLEOTIDE SEQUENCE</scope>
</reference>
<dbReference type="InterPro" id="IPR002035">
    <property type="entry name" value="VWF_A"/>
</dbReference>
<reference evidence="7" key="4">
    <citation type="journal article" date="2008" name="Nucleic Acids Res.">
        <title>The rice annotation project database (RAP-DB): 2008 update.</title>
        <authorList>
            <consortium name="The rice annotation project (RAP)"/>
        </authorList>
    </citation>
    <scope>GENOME REANNOTATION</scope>
    <source>
        <strain evidence="7">cv. Nipponbare</strain>
    </source>
</reference>
<reference evidence="6" key="2">
    <citation type="submission" date="2002-04" db="EMBL/GenBank/DDBJ databases">
        <title>Rice Genomic Sequence.</title>
        <authorList>
            <person name="Wing R.A."/>
            <person name="Yu Y."/>
            <person name="Yang T.J."/>
            <person name="Nah G."/>
            <person name="Soderlund C."/>
            <person name="Chen M."/>
            <person name="Kim H.-R."/>
            <person name="Rambo T."/>
            <person name="Saski C."/>
            <person name="Henry D."/>
            <person name="Oates R."/>
            <person name="Simmons J."/>
        </authorList>
    </citation>
    <scope>NUCLEOTIDE SEQUENCE</scope>
</reference>
<feature type="region of interest" description="Disordered" evidence="3">
    <location>
        <begin position="496"/>
        <end position="519"/>
    </location>
</feature>
<dbReference type="PANTHER" id="PTHR10223">
    <property type="entry name" value="26S PROTEASOME NON-ATPASE REGULATORY SUBUNIT 4"/>
    <property type="match status" value="1"/>
</dbReference>
<proteinExistence type="predicted"/>
<evidence type="ECO:0000259" key="4">
    <source>
        <dbReference type="PROSITE" id="PS50234"/>
    </source>
</evidence>
<dbReference type="Proteomes" id="UP000000763">
    <property type="component" value="Chromosome 10"/>
</dbReference>
<organism evidence="5 7">
    <name type="scientific">Oryza sativa subsp. japonica</name>
    <name type="common">Rice</name>
    <dbReference type="NCBI Taxonomy" id="39947"/>
    <lineage>
        <taxon>Eukaryota</taxon>
        <taxon>Viridiplantae</taxon>
        <taxon>Streptophyta</taxon>
        <taxon>Embryophyta</taxon>
        <taxon>Tracheophyta</taxon>
        <taxon>Spermatophyta</taxon>
        <taxon>Magnoliopsida</taxon>
        <taxon>Liliopsida</taxon>
        <taxon>Poales</taxon>
        <taxon>Poaceae</taxon>
        <taxon>BOP clade</taxon>
        <taxon>Oryzoideae</taxon>
        <taxon>Oryzeae</taxon>
        <taxon>Oryzinae</taxon>
        <taxon>Oryza</taxon>
        <taxon>Oryza sativa</taxon>
    </lineage>
</organism>
<feature type="domain" description="VWFA" evidence="4">
    <location>
        <begin position="7"/>
        <end position="184"/>
    </location>
</feature>
<gene>
    <name evidence="6" type="ORF">OSJNAa0029P06.12</name>
    <name evidence="5" type="ORF">OSJNBa0034A02.3</name>
</gene>
<name>A0A5S6RBQ1_ORYSJ</name>
<sequence length="550" mass="59144">MVLELEATVICVDDSEWMRNGDYPPTRLQAQEDAANLVVGTKMTSNPENTVGVLAMAGDRVRVLLAPTSDPVKFLACMHGLEASGEANLTATLNIAELVLKNRPDKRLSQRIVVFVGSPVKDEKLETIGKKLKKYNVSLDVVEFGESDDEKPEKLEALVAAVGGSSHIVHIPPGEDLRAVLANTPIITGDEGGGAAAGGASRYEYNVDPNVDPEFAEALRLSEIARQEAAADGASRYEYSVDPNADPELAETFRLAAGEPSTSNTDTVLLESDSDTYVPFHEFIQNNPFVTGAESASDRPADDERATEEGFRMIREALARSANAAHAEISGNSSSGQELELGWQVALLVFLSHFFVNNTGIKQYPQRTGEICFQFEVEDIINLICWQGWQQCKYRRSCPSTRTRKLGHPRSRAEDARAALVGDRSRGGGGAAPGRLRWLRCAEARGAMEAADARMAGGGGGATRGRAGLVEARGAGRGGRVARGLALVHRLVANGDPRSTPWSRRARSSPLMSPSCSPSSLTASSTWSTAKQIDDLLAFYGWCDDVGLAR</sequence>
<keyword evidence="5" id="KW-0647">Proteasome</keyword>
<dbReference type="Pfam" id="PF13519">
    <property type="entry name" value="VWA_2"/>
    <property type="match status" value="1"/>
</dbReference>
<evidence type="ECO:0000313" key="6">
    <source>
        <dbReference type="EMBL" id="AAM08426.1"/>
    </source>
</evidence>
<dbReference type="PANTHER" id="PTHR10223:SF0">
    <property type="entry name" value="26S PROTEASOME NON-ATPASE REGULATORY SUBUNIT 4"/>
    <property type="match status" value="1"/>
</dbReference>
<protein>
    <recommendedName>
        <fullName evidence="2">26S proteasome non-ATPase regulatory subunit 4 homolog</fullName>
    </recommendedName>
    <alternativeName>
        <fullName evidence="1">26S proteasome regulatory subunit RPN10</fullName>
    </alternativeName>
</protein>
<evidence type="ECO:0000313" key="5">
    <source>
        <dbReference type="EMBL" id="AAL25170.1"/>
    </source>
</evidence>
<feature type="compositionally biased region" description="Low complexity" evidence="3">
    <location>
        <begin position="508"/>
        <end position="519"/>
    </location>
</feature>
<dbReference type="GO" id="GO:0000502">
    <property type="term" value="C:proteasome complex"/>
    <property type="evidence" value="ECO:0007669"/>
    <property type="project" value="UniProtKB-KW"/>
</dbReference>
<accession>A0A5S6RBQ1</accession>
<evidence type="ECO:0000313" key="7">
    <source>
        <dbReference type="Proteomes" id="UP000000763"/>
    </source>
</evidence>
<dbReference type="FunFam" id="3.40.50.410:FF:000005">
    <property type="entry name" value="26S proteasome non-ATPase regulatory subunit 4"/>
    <property type="match status" value="1"/>
</dbReference>